<dbReference type="Proteomes" id="UP000712281">
    <property type="component" value="Unassembled WGS sequence"/>
</dbReference>
<sequence>MPCFVLEMFAGLKMFRDIAKDVFTQIAKGAVGQGSDHGFSYTMNVSYNVTYSTSAESVAGRLPARM</sequence>
<evidence type="ECO:0000313" key="1">
    <source>
        <dbReference type="EMBL" id="KAF2544517.1"/>
    </source>
</evidence>
<organism evidence="1 2">
    <name type="scientific">Brassica cretica</name>
    <name type="common">Mustard</name>
    <dbReference type="NCBI Taxonomy" id="69181"/>
    <lineage>
        <taxon>Eukaryota</taxon>
        <taxon>Viridiplantae</taxon>
        <taxon>Streptophyta</taxon>
        <taxon>Embryophyta</taxon>
        <taxon>Tracheophyta</taxon>
        <taxon>Spermatophyta</taxon>
        <taxon>Magnoliopsida</taxon>
        <taxon>eudicotyledons</taxon>
        <taxon>Gunneridae</taxon>
        <taxon>Pentapetalae</taxon>
        <taxon>rosids</taxon>
        <taxon>malvids</taxon>
        <taxon>Brassicales</taxon>
        <taxon>Brassicaceae</taxon>
        <taxon>Brassiceae</taxon>
        <taxon>Brassica</taxon>
    </lineage>
</organism>
<evidence type="ECO:0000313" key="2">
    <source>
        <dbReference type="Proteomes" id="UP000712281"/>
    </source>
</evidence>
<gene>
    <name evidence="1" type="ORF">F2Q68_00031825</name>
</gene>
<protein>
    <submittedName>
        <fullName evidence="1">Uncharacterized protein</fullName>
    </submittedName>
</protein>
<comment type="caution">
    <text evidence="1">The sequence shown here is derived from an EMBL/GenBank/DDBJ whole genome shotgun (WGS) entry which is preliminary data.</text>
</comment>
<reference evidence="1" key="1">
    <citation type="submission" date="2019-12" db="EMBL/GenBank/DDBJ databases">
        <title>Genome sequencing and annotation of Brassica cretica.</title>
        <authorList>
            <person name="Studholme D.J."/>
            <person name="Sarris P.F."/>
        </authorList>
    </citation>
    <scope>NUCLEOTIDE SEQUENCE</scope>
    <source>
        <strain evidence="1">PFS-001/15</strain>
        <tissue evidence="1">Leaf</tissue>
    </source>
</reference>
<name>A0A8S9GJI6_BRACR</name>
<accession>A0A8S9GJI6</accession>
<dbReference type="AlphaFoldDB" id="A0A8S9GJI6"/>
<proteinExistence type="predicted"/>
<dbReference type="EMBL" id="QGKW02002005">
    <property type="protein sequence ID" value="KAF2544517.1"/>
    <property type="molecule type" value="Genomic_DNA"/>
</dbReference>